<evidence type="ECO:0000256" key="1">
    <source>
        <dbReference type="ARBA" id="ARBA00004496"/>
    </source>
</evidence>
<accession>X1L700</accession>
<feature type="non-terminal residue" evidence="7">
    <location>
        <position position="1"/>
    </location>
</feature>
<comment type="subcellular location">
    <subcellularLocation>
        <location evidence="1">Cytoplasm</location>
    </subcellularLocation>
</comment>
<protein>
    <recommendedName>
        <fullName evidence="8">Dipeptidylpeptidase IV N-terminal domain-containing protein</fullName>
    </recommendedName>
</protein>
<dbReference type="GO" id="GO:0008236">
    <property type="term" value="F:serine-type peptidase activity"/>
    <property type="evidence" value="ECO:0007669"/>
    <property type="project" value="UniProtKB-KW"/>
</dbReference>
<dbReference type="AlphaFoldDB" id="X1L700"/>
<dbReference type="InterPro" id="IPR015943">
    <property type="entry name" value="WD40/YVTN_repeat-like_dom_sf"/>
</dbReference>
<dbReference type="GO" id="GO:0006508">
    <property type="term" value="P:proteolysis"/>
    <property type="evidence" value="ECO:0007669"/>
    <property type="project" value="UniProtKB-KW"/>
</dbReference>
<evidence type="ECO:0000256" key="4">
    <source>
        <dbReference type="ARBA" id="ARBA00022670"/>
    </source>
</evidence>
<name>X1L700_9ZZZZ</name>
<dbReference type="SUPFAM" id="SSF69304">
    <property type="entry name" value="Tricorn protease N-terminal domain"/>
    <property type="match status" value="1"/>
</dbReference>
<keyword evidence="6" id="KW-0720">Serine protease</keyword>
<dbReference type="InterPro" id="IPR012393">
    <property type="entry name" value="Tricorn_protease"/>
</dbReference>
<evidence type="ECO:0008006" key="8">
    <source>
        <dbReference type="Google" id="ProtNLM"/>
    </source>
</evidence>
<comment type="caution">
    <text evidence="7">The sequence shown here is derived from an EMBL/GenBank/DDBJ whole genome shotgun (WGS) entry which is preliminary data.</text>
</comment>
<reference evidence="7" key="1">
    <citation type="journal article" date="2014" name="Front. Microbiol.">
        <title>High frequency of phylogenetically diverse reductive dehalogenase-homologous genes in deep subseafloor sedimentary metagenomes.</title>
        <authorList>
            <person name="Kawai M."/>
            <person name="Futagami T."/>
            <person name="Toyoda A."/>
            <person name="Takaki Y."/>
            <person name="Nishi S."/>
            <person name="Hori S."/>
            <person name="Arai W."/>
            <person name="Tsubouchi T."/>
            <person name="Morono Y."/>
            <person name="Uchiyama I."/>
            <person name="Ito T."/>
            <person name="Fujiyama A."/>
            <person name="Inagaki F."/>
            <person name="Takami H."/>
        </authorList>
    </citation>
    <scope>NUCLEOTIDE SEQUENCE</scope>
    <source>
        <strain evidence="7">Expedition CK06-06</strain>
    </source>
</reference>
<keyword evidence="5" id="KW-0378">Hydrolase</keyword>
<proteinExistence type="inferred from homology"/>
<evidence type="ECO:0000256" key="5">
    <source>
        <dbReference type="ARBA" id="ARBA00022801"/>
    </source>
</evidence>
<dbReference type="EMBL" id="BARV01005411">
    <property type="protein sequence ID" value="GAI14778.1"/>
    <property type="molecule type" value="Genomic_DNA"/>
</dbReference>
<organism evidence="7">
    <name type="scientific">marine sediment metagenome</name>
    <dbReference type="NCBI Taxonomy" id="412755"/>
    <lineage>
        <taxon>unclassified sequences</taxon>
        <taxon>metagenomes</taxon>
        <taxon>ecological metagenomes</taxon>
    </lineage>
</organism>
<dbReference type="PANTHER" id="PTHR43253:SF1">
    <property type="entry name" value="TRICORN PROTEASE HOMOLOG 2-RELATED"/>
    <property type="match status" value="1"/>
</dbReference>
<evidence type="ECO:0000256" key="3">
    <source>
        <dbReference type="ARBA" id="ARBA00022490"/>
    </source>
</evidence>
<sequence length="207" mass="23654">FPNSERTSCIKLCNVTTKKTYPVTKSVLQDFSPSFDPDGKYLYFLSNRHFDPVYDTMQFELSFPANIKPYLITLKADIPSPFKYTQIAPSGLETPNFEKEMLKPKKPPKKIKIDIKGIETRIIPFPLASAKYDQIYGMKDKVLFSTFPITGGIALWLSDEHRSNGTLEFYDLKEQKSDVITTGISSFKVSQDSENSYLLFKESIENC</sequence>
<dbReference type="Gene3D" id="2.130.10.10">
    <property type="entry name" value="YVTN repeat-like/Quinoprotein amine dehydrogenase"/>
    <property type="match status" value="1"/>
</dbReference>
<dbReference type="PANTHER" id="PTHR43253">
    <property type="entry name" value="TRICORN PROTEASE HOMOLOG 2-RELATED"/>
    <property type="match status" value="1"/>
</dbReference>
<comment type="similarity">
    <text evidence="2">Belongs to the peptidase S41B family.</text>
</comment>
<dbReference type="Pfam" id="PF26550">
    <property type="entry name" value="Tricorn_2nd"/>
    <property type="match status" value="1"/>
</dbReference>
<keyword evidence="4" id="KW-0645">Protease</keyword>
<evidence type="ECO:0000256" key="2">
    <source>
        <dbReference type="ARBA" id="ARBA00008524"/>
    </source>
</evidence>
<keyword evidence="3" id="KW-0963">Cytoplasm</keyword>
<gene>
    <name evidence="7" type="ORF">S06H3_11267</name>
</gene>
<evidence type="ECO:0000313" key="7">
    <source>
        <dbReference type="EMBL" id="GAI14778.1"/>
    </source>
</evidence>
<dbReference type="GO" id="GO:0005737">
    <property type="term" value="C:cytoplasm"/>
    <property type="evidence" value="ECO:0007669"/>
    <property type="project" value="UniProtKB-SubCell"/>
</dbReference>
<evidence type="ECO:0000256" key="6">
    <source>
        <dbReference type="ARBA" id="ARBA00022825"/>
    </source>
</evidence>